<dbReference type="EMBL" id="JAGKQM010000012">
    <property type="protein sequence ID" value="KAH0898092.1"/>
    <property type="molecule type" value="Genomic_DNA"/>
</dbReference>
<gene>
    <name evidence="1" type="ORF">HID58_047660</name>
</gene>
<accession>A0ABQ8B004</accession>
<keyword evidence="2" id="KW-1185">Reference proteome</keyword>
<protein>
    <submittedName>
        <fullName evidence="1">Uncharacterized protein</fullName>
    </submittedName>
</protein>
<organism evidence="1 2">
    <name type="scientific">Brassica napus</name>
    <name type="common">Rape</name>
    <dbReference type="NCBI Taxonomy" id="3708"/>
    <lineage>
        <taxon>Eukaryota</taxon>
        <taxon>Viridiplantae</taxon>
        <taxon>Streptophyta</taxon>
        <taxon>Embryophyta</taxon>
        <taxon>Tracheophyta</taxon>
        <taxon>Spermatophyta</taxon>
        <taxon>Magnoliopsida</taxon>
        <taxon>eudicotyledons</taxon>
        <taxon>Gunneridae</taxon>
        <taxon>Pentapetalae</taxon>
        <taxon>rosids</taxon>
        <taxon>malvids</taxon>
        <taxon>Brassicales</taxon>
        <taxon>Brassicaceae</taxon>
        <taxon>Brassiceae</taxon>
        <taxon>Brassica</taxon>
    </lineage>
</organism>
<reference evidence="1 2" key="1">
    <citation type="submission" date="2021-05" db="EMBL/GenBank/DDBJ databases">
        <title>Genome Assembly of Synthetic Allotetraploid Brassica napus Reveals Homoeologous Exchanges between Subgenomes.</title>
        <authorList>
            <person name="Davis J.T."/>
        </authorList>
    </citation>
    <scope>NUCLEOTIDE SEQUENCE [LARGE SCALE GENOMIC DNA]</scope>
    <source>
        <strain evidence="2">cv. Da-Ae</strain>
        <tissue evidence="1">Seedling</tissue>
    </source>
</reference>
<sequence length="211" mass="23636">MSLTVWSKDHKVTKQYLKKRTDQRSIFSILCFVLISFAIDSVSAQRCTDSGYVFQTDRYLRKLPSHSLLSSFQEGFLFNGSSGQEINHIYAIRMCLTKSTSNSKEYSDCIKISFDVLLTKQKLILASDPTLCFVHYSNTSLLGSADLASTYTVLMQCTPDLSPGTTSHDVVRRKESLLCGKAAFLDFSYYYGGFSFSPPPLPPPPPPPPRQ</sequence>
<comment type="caution">
    <text evidence="1">The sequence shown here is derived from an EMBL/GenBank/DDBJ whole genome shotgun (WGS) entry which is preliminary data.</text>
</comment>
<dbReference type="Proteomes" id="UP000824890">
    <property type="component" value="Unassembled WGS sequence"/>
</dbReference>
<proteinExistence type="predicted"/>
<evidence type="ECO:0000313" key="1">
    <source>
        <dbReference type="EMBL" id="KAH0898092.1"/>
    </source>
</evidence>
<name>A0ABQ8B004_BRANA</name>
<evidence type="ECO:0000313" key="2">
    <source>
        <dbReference type="Proteomes" id="UP000824890"/>
    </source>
</evidence>